<gene>
    <name evidence="2" type="ORF">G127AT_06295</name>
</gene>
<keyword evidence="1" id="KW-0732">Signal</keyword>
<dbReference type="AlphaFoldDB" id="A0A975IPZ3"/>
<protein>
    <recommendedName>
        <fullName evidence="4">Lipoprotein</fullName>
    </recommendedName>
</protein>
<accession>A0A975IPZ3</accession>
<feature type="signal peptide" evidence="1">
    <location>
        <begin position="1"/>
        <end position="25"/>
    </location>
</feature>
<dbReference type="KEGG" id="aarc:G127AT_06295"/>
<dbReference type="RefSeq" id="WP_210901147.1">
    <property type="nucleotide sequence ID" value="NZ_CP071696.1"/>
</dbReference>
<reference evidence="2" key="1">
    <citation type="submission" date="2021-03" db="EMBL/GenBank/DDBJ databases">
        <title>Agromyces archimandritus sp. nov., isolated from the cockroach Archimandrita tessellata.</title>
        <authorList>
            <person name="Guzman J."/>
            <person name="Ortuzar M."/>
            <person name="Poehlein A."/>
            <person name="Daniel R."/>
            <person name="Trujillo M."/>
            <person name="Vilcinskas A."/>
        </authorList>
    </citation>
    <scope>NUCLEOTIDE SEQUENCE</scope>
    <source>
        <strain evidence="2">G127AT</strain>
    </source>
</reference>
<organism evidence="2 3">
    <name type="scientific">Agromyces archimandritae</name>
    <dbReference type="NCBI Taxonomy" id="2781962"/>
    <lineage>
        <taxon>Bacteria</taxon>
        <taxon>Bacillati</taxon>
        <taxon>Actinomycetota</taxon>
        <taxon>Actinomycetes</taxon>
        <taxon>Micrococcales</taxon>
        <taxon>Microbacteriaceae</taxon>
        <taxon>Agromyces</taxon>
    </lineage>
</organism>
<name>A0A975IPZ3_9MICO</name>
<dbReference type="Proteomes" id="UP000671914">
    <property type="component" value="Chromosome"/>
</dbReference>
<evidence type="ECO:0000313" key="2">
    <source>
        <dbReference type="EMBL" id="QTX05809.1"/>
    </source>
</evidence>
<dbReference type="PROSITE" id="PS51257">
    <property type="entry name" value="PROKAR_LIPOPROTEIN"/>
    <property type="match status" value="1"/>
</dbReference>
<sequence length="152" mass="15734">MPLTTKTALVLVAASLLTLTSCSSAADTAGGSAQGSVAAEQQEPLDLSGQWTQMNSESADSYQAAIIDGDTITVNWVNEADSSAALYWAGSYAAPGEAADTYSWTSEGDTEQMSSALLASGDDTKEFAYADGVLSYELTAMGVTMTVEMSQD</sequence>
<feature type="chain" id="PRO_5038137180" description="Lipoprotein" evidence="1">
    <location>
        <begin position="26"/>
        <end position="152"/>
    </location>
</feature>
<proteinExistence type="predicted"/>
<evidence type="ECO:0000313" key="3">
    <source>
        <dbReference type="Proteomes" id="UP000671914"/>
    </source>
</evidence>
<dbReference type="EMBL" id="CP071696">
    <property type="protein sequence ID" value="QTX05809.1"/>
    <property type="molecule type" value="Genomic_DNA"/>
</dbReference>
<evidence type="ECO:0000256" key="1">
    <source>
        <dbReference type="SAM" id="SignalP"/>
    </source>
</evidence>
<keyword evidence="3" id="KW-1185">Reference proteome</keyword>
<evidence type="ECO:0008006" key="4">
    <source>
        <dbReference type="Google" id="ProtNLM"/>
    </source>
</evidence>